<dbReference type="EMBL" id="BK015415">
    <property type="protein sequence ID" value="DAE05713.1"/>
    <property type="molecule type" value="Genomic_DNA"/>
</dbReference>
<protein>
    <submittedName>
        <fullName evidence="2">Uncharacterized protein</fullName>
    </submittedName>
</protein>
<organism evidence="2">
    <name type="scientific">Siphoviridae sp. ctM5A27</name>
    <dbReference type="NCBI Taxonomy" id="2825459"/>
    <lineage>
        <taxon>Viruses</taxon>
        <taxon>Duplodnaviria</taxon>
        <taxon>Heunggongvirae</taxon>
        <taxon>Uroviricota</taxon>
        <taxon>Caudoviricetes</taxon>
    </lineage>
</organism>
<sequence length="177" mass="19969">MARPKKNGTEQPLNLDGNNMPMENENAQQSQENTAQQQSEEQVEENEEEYELPFEIEDGVPSPIDDNGSFIIYAPTDIETRKGRIPVRMGITLREGYRGLIVPIEANALYGIPTESDYRLQHSDVISTQVGEEKEVMLVLSINDETMIQEQTNFGSRSRNLIIPKGAPLAILMIFKM</sequence>
<name>A0A8S5PH62_9CAUD</name>
<evidence type="ECO:0000313" key="2">
    <source>
        <dbReference type="EMBL" id="DAE05713.1"/>
    </source>
</evidence>
<feature type="compositionally biased region" description="Low complexity" evidence="1">
    <location>
        <begin position="23"/>
        <end position="40"/>
    </location>
</feature>
<feature type="compositionally biased region" description="Acidic residues" evidence="1">
    <location>
        <begin position="41"/>
        <end position="51"/>
    </location>
</feature>
<feature type="region of interest" description="Disordered" evidence="1">
    <location>
        <begin position="1"/>
        <end position="51"/>
    </location>
</feature>
<accession>A0A8S5PH62</accession>
<reference evidence="2" key="1">
    <citation type="journal article" date="2021" name="Proc. Natl. Acad. Sci. U.S.A.">
        <title>A Catalog of Tens of Thousands of Viruses from Human Metagenomes Reveals Hidden Associations with Chronic Diseases.</title>
        <authorList>
            <person name="Tisza M.J."/>
            <person name="Buck C.B."/>
        </authorList>
    </citation>
    <scope>NUCLEOTIDE SEQUENCE</scope>
    <source>
        <strain evidence="2">CtM5A27</strain>
    </source>
</reference>
<evidence type="ECO:0000256" key="1">
    <source>
        <dbReference type="SAM" id="MobiDB-lite"/>
    </source>
</evidence>
<proteinExistence type="predicted"/>